<name>A0A447IQA8_9RHOB</name>
<feature type="chain" id="PRO_5019088524" evidence="1">
    <location>
        <begin position="19"/>
        <end position="125"/>
    </location>
</feature>
<sequence length="125" mass="13421">MRLTILAMLLPLPAAAFTAQNGMTAVRTGPAEITVIHEVRRGDTDYWCAAGDFAQRVLDLPGKTRLWRASPKPRRAGQGIVFTLDPAQQAEGAGLSQFGGGPRDGSIPVAMAVGNYCQRIVPFRD</sequence>
<keyword evidence="3" id="KW-1185">Reference proteome</keyword>
<keyword evidence="1" id="KW-0732">Signal</keyword>
<dbReference type="OrthoDB" id="7689766at2"/>
<evidence type="ECO:0000313" key="3">
    <source>
        <dbReference type="Proteomes" id="UP000270743"/>
    </source>
</evidence>
<protein>
    <submittedName>
        <fullName evidence="2">Uncharacterized protein</fullName>
    </submittedName>
</protein>
<dbReference type="EMBL" id="UZWE01000041">
    <property type="protein sequence ID" value="VDS09723.1"/>
    <property type="molecule type" value="Genomic_DNA"/>
</dbReference>
<evidence type="ECO:0000313" key="2">
    <source>
        <dbReference type="EMBL" id="VDS09723.1"/>
    </source>
</evidence>
<proteinExistence type="predicted"/>
<feature type="signal peptide" evidence="1">
    <location>
        <begin position="1"/>
        <end position="18"/>
    </location>
</feature>
<dbReference type="Proteomes" id="UP000270743">
    <property type="component" value="Unassembled WGS sequence"/>
</dbReference>
<accession>A0A447IQA8</accession>
<dbReference type="RefSeq" id="WP_126155346.1">
    <property type="nucleotide sequence ID" value="NZ_UZWE01000041.1"/>
</dbReference>
<organism evidence="2 3">
    <name type="scientific">Paracoccus haematequi</name>
    <dbReference type="NCBI Taxonomy" id="2491866"/>
    <lineage>
        <taxon>Bacteria</taxon>
        <taxon>Pseudomonadati</taxon>
        <taxon>Pseudomonadota</taxon>
        <taxon>Alphaproteobacteria</taxon>
        <taxon>Rhodobacterales</taxon>
        <taxon>Paracoccaceae</taxon>
        <taxon>Paracoccus</taxon>
    </lineage>
</organism>
<gene>
    <name evidence="2" type="ORF">PARHAE_02930</name>
</gene>
<dbReference type="AlphaFoldDB" id="A0A447IQA8"/>
<evidence type="ECO:0000256" key="1">
    <source>
        <dbReference type="SAM" id="SignalP"/>
    </source>
</evidence>
<reference evidence="2 3" key="1">
    <citation type="submission" date="2018-12" db="EMBL/GenBank/DDBJ databases">
        <authorList>
            <person name="Criscuolo A."/>
        </authorList>
    </citation>
    <scope>NUCLEOTIDE SEQUENCE [LARGE SCALE GENOMIC DNA]</scope>
    <source>
        <strain evidence="2">ACIP1116241</strain>
    </source>
</reference>